<dbReference type="GO" id="GO:0015628">
    <property type="term" value="P:protein secretion by the type II secretion system"/>
    <property type="evidence" value="ECO:0007669"/>
    <property type="project" value="InterPro"/>
</dbReference>
<reference evidence="13 14" key="1">
    <citation type="submission" date="2016-10" db="EMBL/GenBank/DDBJ databases">
        <authorList>
            <person name="de Groot N.N."/>
        </authorList>
    </citation>
    <scope>NUCLEOTIDE SEQUENCE [LARGE SCALE GENOMIC DNA]</scope>
    <source>
        <strain evidence="13 14">JCM 19513</strain>
    </source>
</reference>
<dbReference type="OrthoDB" id="5786415at2"/>
<evidence type="ECO:0000313" key="14">
    <source>
        <dbReference type="Proteomes" id="UP000185766"/>
    </source>
</evidence>
<dbReference type="PROSITE" id="PS00409">
    <property type="entry name" value="PROKAR_NTER_METHYL"/>
    <property type="match status" value="1"/>
</dbReference>
<evidence type="ECO:0000256" key="4">
    <source>
        <dbReference type="ARBA" id="ARBA00022481"/>
    </source>
</evidence>
<evidence type="ECO:0000256" key="7">
    <source>
        <dbReference type="ARBA" id="ARBA00022989"/>
    </source>
</evidence>
<organism evidence="13 14">
    <name type="scientific">Atopomonas hussainii</name>
    <dbReference type="NCBI Taxonomy" id="1429083"/>
    <lineage>
        <taxon>Bacteria</taxon>
        <taxon>Pseudomonadati</taxon>
        <taxon>Pseudomonadota</taxon>
        <taxon>Gammaproteobacteria</taxon>
        <taxon>Pseudomonadales</taxon>
        <taxon>Pseudomonadaceae</taxon>
        <taxon>Atopomonas</taxon>
    </lineage>
</organism>
<proteinExistence type="inferred from homology"/>
<evidence type="ECO:0000256" key="8">
    <source>
        <dbReference type="ARBA" id="ARBA00023136"/>
    </source>
</evidence>
<evidence type="ECO:0000259" key="12">
    <source>
        <dbReference type="Pfam" id="PF12019"/>
    </source>
</evidence>
<dbReference type="AlphaFoldDB" id="A0A1H7P7A9"/>
<dbReference type="GO" id="GO:0005886">
    <property type="term" value="C:plasma membrane"/>
    <property type="evidence" value="ECO:0007669"/>
    <property type="project" value="UniProtKB-SubCell"/>
</dbReference>
<accession>A0A1H7P7A9</accession>
<dbReference type="SUPFAM" id="SSF54523">
    <property type="entry name" value="Pili subunits"/>
    <property type="match status" value="1"/>
</dbReference>
<dbReference type="Proteomes" id="UP000185766">
    <property type="component" value="Unassembled WGS sequence"/>
</dbReference>
<keyword evidence="14" id="KW-1185">Reference proteome</keyword>
<evidence type="ECO:0000256" key="9">
    <source>
        <dbReference type="ARBA" id="ARBA00025772"/>
    </source>
</evidence>
<keyword evidence="4" id="KW-0488">Methylation</keyword>
<name>A0A1H7P7A9_9GAMM</name>
<evidence type="ECO:0000256" key="10">
    <source>
        <dbReference type="ARBA" id="ARBA00030775"/>
    </source>
</evidence>
<evidence type="ECO:0000256" key="6">
    <source>
        <dbReference type="ARBA" id="ARBA00022692"/>
    </source>
</evidence>
<dbReference type="InterPro" id="IPR045584">
    <property type="entry name" value="Pilin-like"/>
</dbReference>
<comment type="similarity">
    <text evidence="9">Belongs to the GSP H family.</text>
</comment>
<dbReference type="Gene3D" id="3.30.700.10">
    <property type="entry name" value="Glycoprotein, Type 4 Pilin"/>
    <property type="match status" value="1"/>
</dbReference>
<dbReference type="STRING" id="1429083.GCA_001885685_01731"/>
<feature type="domain" description="General secretion pathway GspH" evidence="12">
    <location>
        <begin position="41"/>
        <end position="143"/>
    </location>
</feature>
<comment type="subcellular location">
    <subcellularLocation>
        <location evidence="1">Cell inner membrane</location>
        <topology evidence="1">Single-pass membrane protein</topology>
    </subcellularLocation>
</comment>
<dbReference type="InterPro" id="IPR012902">
    <property type="entry name" value="N_methyl_site"/>
</dbReference>
<keyword evidence="5" id="KW-0997">Cell inner membrane</keyword>
<keyword evidence="7 11" id="KW-1133">Transmembrane helix</keyword>
<sequence>MRGFTLVELLLVIVILGILAAVVGPRFFSRVQFDDRLFYEETLAAVRYAQKLAVASNCQVRVSLSQASGYLLERNQNCANGSSWVAVVDPYEGQPPYGNSAVPNGVTVSTTGFPVVFDSQGRSAAASAGIGSFTLNVTAGSGYVKGQL</sequence>
<dbReference type="Pfam" id="PF12019">
    <property type="entry name" value="GspH"/>
    <property type="match status" value="1"/>
</dbReference>
<evidence type="ECO:0000313" key="13">
    <source>
        <dbReference type="EMBL" id="SEL31509.1"/>
    </source>
</evidence>
<evidence type="ECO:0000256" key="3">
    <source>
        <dbReference type="ARBA" id="ARBA00022475"/>
    </source>
</evidence>
<keyword evidence="8 11" id="KW-0472">Membrane</keyword>
<dbReference type="RefSeq" id="WP_071870959.1">
    <property type="nucleotide sequence ID" value="NZ_FOAS01000010.1"/>
</dbReference>
<gene>
    <name evidence="13" type="ORF">SAMN05216214_110143</name>
</gene>
<evidence type="ECO:0000256" key="5">
    <source>
        <dbReference type="ARBA" id="ARBA00022519"/>
    </source>
</evidence>
<feature type="transmembrane region" description="Helical" evidence="11">
    <location>
        <begin position="6"/>
        <end position="28"/>
    </location>
</feature>
<evidence type="ECO:0000256" key="1">
    <source>
        <dbReference type="ARBA" id="ARBA00004377"/>
    </source>
</evidence>
<keyword evidence="6 11" id="KW-0812">Transmembrane</keyword>
<protein>
    <recommendedName>
        <fullName evidence="2">Type II secretion system protein H</fullName>
    </recommendedName>
    <alternativeName>
        <fullName evidence="10">General secretion pathway protein H</fullName>
    </alternativeName>
</protein>
<dbReference type="Pfam" id="PF07963">
    <property type="entry name" value="N_methyl"/>
    <property type="match status" value="1"/>
</dbReference>
<evidence type="ECO:0000256" key="11">
    <source>
        <dbReference type="SAM" id="Phobius"/>
    </source>
</evidence>
<dbReference type="InterPro" id="IPR022346">
    <property type="entry name" value="T2SS_GspH"/>
</dbReference>
<keyword evidence="3" id="KW-1003">Cell membrane</keyword>
<evidence type="ECO:0000256" key="2">
    <source>
        <dbReference type="ARBA" id="ARBA00021549"/>
    </source>
</evidence>
<dbReference type="EMBL" id="FOAS01000010">
    <property type="protein sequence ID" value="SEL31509.1"/>
    <property type="molecule type" value="Genomic_DNA"/>
</dbReference>
<dbReference type="GO" id="GO:0015627">
    <property type="term" value="C:type II protein secretion system complex"/>
    <property type="evidence" value="ECO:0007669"/>
    <property type="project" value="InterPro"/>
</dbReference>
<dbReference type="NCBIfam" id="TIGR02532">
    <property type="entry name" value="IV_pilin_GFxxxE"/>
    <property type="match status" value="1"/>
</dbReference>